<dbReference type="Proteomes" id="UP001157946">
    <property type="component" value="Unassembled WGS sequence"/>
</dbReference>
<dbReference type="EMBL" id="FXTU01000002">
    <property type="protein sequence ID" value="SMP11502.1"/>
    <property type="molecule type" value="Genomic_DNA"/>
</dbReference>
<comment type="caution">
    <text evidence="1">The sequence shown here is derived from an EMBL/GenBank/DDBJ whole genome shotgun (WGS) entry which is preliminary data.</text>
</comment>
<reference evidence="1" key="1">
    <citation type="submission" date="2017-05" db="EMBL/GenBank/DDBJ databases">
        <authorList>
            <person name="Varghese N."/>
            <person name="Submissions S."/>
        </authorList>
    </citation>
    <scope>NUCLEOTIDE SEQUENCE</scope>
    <source>
        <strain evidence="1">DSM 45262</strain>
    </source>
</reference>
<organism evidence="1 2">
    <name type="scientific">Laceyella tengchongensis</name>
    <dbReference type="NCBI Taxonomy" id="574699"/>
    <lineage>
        <taxon>Bacteria</taxon>
        <taxon>Bacillati</taxon>
        <taxon>Bacillota</taxon>
        <taxon>Bacilli</taxon>
        <taxon>Bacillales</taxon>
        <taxon>Thermoactinomycetaceae</taxon>
        <taxon>Laceyella</taxon>
    </lineage>
</organism>
<dbReference type="Gene3D" id="3.30.450.40">
    <property type="match status" value="1"/>
</dbReference>
<evidence type="ECO:0000313" key="2">
    <source>
        <dbReference type="Proteomes" id="UP001157946"/>
    </source>
</evidence>
<evidence type="ECO:0000313" key="1">
    <source>
        <dbReference type="EMBL" id="SMP11502.1"/>
    </source>
</evidence>
<keyword evidence="2" id="KW-1185">Reference proteome</keyword>
<dbReference type="RefSeq" id="WP_102992895.1">
    <property type="nucleotide sequence ID" value="NZ_FXTU01000002.1"/>
</dbReference>
<sequence length="146" mass="16801">MRKVDLLDELRSEIGVVSDKCADQVNDLYQFVCESLQKKMPGYQWVSIYLVQDYAFVLRHDEGERLLPQRIPFGEGLISVAAARGSMVRERLSGRVEVYMPFYRGHHLIGVLVVIARRANVIDEEDVSLFMELASLFETKVEKYNS</sequence>
<proteinExistence type="predicted"/>
<dbReference type="SUPFAM" id="SSF55781">
    <property type="entry name" value="GAF domain-like"/>
    <property type="match status" value="1"/>
</dbReference>
<dbReference type="InterPro" id="IPR029016">
    <property type="entry name" value="GAF-like_dom_sf"/>
</dbReference>
<gene>
    <name evidence="1" type="ORF">SAMN06265361_102265</name>
</gene>
<dbReference type="AlphaFoldDB" id="A0AA46AE70"/>
<name>A0AA46AE70_9BACL</name>
<accession>A0AA46AE70</accession>
<protein>
    <submittedName>
        <fullName evidence="1">GAF domain-containing protein, putative methionine-R-sulfoxide reductase</fullName>
    </submittedName>
</protein>